<name>A0ACB8C136_DERSI</name>
<dbReference type="EMBL" id="CM023478">
    <property type="protein sequence ID" value="KAH7932846.1"/>
    <property type="molecule type" value="Genomic_DNA"/>
</dbReference>
<evidence type="ECO:0000313" key="2">
    <source>
        <dbReference type="Proteomes" id="UP000821865"/>
    </source>
</evidence>
<reference evidence="1" key="1">
    <citation type="submission" date="2020-05" db="EMBL/GenBank/DDBJ databases">
        <title>Large-scale comparative analyses of tick genomes elucidate their genetic diversity and vector capacities.</title>
        <authorList>
            <person name="Jia N."/>
            <person name="Wang J."/>
            <person name="Shi W."/>
            <person name="Du L."/>
            <person name="Sun Y."/>
            <person name="Zhan W."/>
            <person name="Jiang J."/>
            <person name="Wang Q."/>
            <person name="Zhang B."/>
            <person name="Ji P."/>
            <person name="Sakyi L.B."/>
            <person name="Cui X."/>
            <person name="Yuan T."/>
            <person name="Jiang B."/>
            <person name="Yang W."/>
            <person name="Lam T.T.-Y."/>
            <person name="Chang Q."/>
            <person name="Ding S."/>
            <person name="Wang X."/>
            <person name="Zhu J."/>
            <person name="Ruan X."/>
            <person name="Zhao L."/>
            <person name="Wei J."/>
            <person name="Que T."/>
            <person name="Du C."/>
            <person name="Cheng J."/>
            <person name="Dai P."/>
            <person name="Han X."/>
            <person name="Huang E."/>
            <person name="Gao Y."/>
            <person name="Liu J."/>
            <person name="Shao H."/>
            <person name="Ye R."/>
            <person name="Li L."/>
            <person name="Wei W."/>
            <person name="Wang X."/>
            <person name="Wang C."/>
            <person name="Yang T."/>
            <person name="Huo Q."/>
            <person name="Li W."/>
            <person name="Guo W."/>
            <person name="Chen H."/>
            <person name="Zhou L."/>
            <person name="Ni X."/>
            <person name="Tian J."/>
            <person name="Zhou Y."/>
            <person name="Sheng Y."/>
            <person name="Liu T."/>
            <person name="Pan Y."/>
            <person name="Xia L."/>
            <person name="Li J."/>
            <person name="Zhao F."/>
            <person name="Cao W."/>
        </authorList>
    </citation>
    <scope>NUCLEOTIDE SEQUENCE</scope>
    <source>
        <strain evidence="1">Dsil-2018</strain>
    </source>
</reference>
<accession>A0ACB8C136</accession>
<sequence>MAQSEGAPVVSAAVSPTHTAPKKQVTPRGAVVGISCALFASVGVFALIWLSVRLVAFRRNDTVLRETPFCCPKEAAALFAVIDHKAAPCVDFFAHVCRNAIEQGFTQENAGDDILWEILAHIITGTSNYGVKAAAALQAFYRSCITEIWQPELRLRGTLAAVLEFANTKNGMSPAQLLRFALEVQTRYNLIFYFTIVTEGVGIYFERNMLRIAAYEHFCDKACYAIALSTVNAHFGVNCTNEQMSAWEKQFRDGYSLPQTVALDEIRAAFGGMGAEEFKTIFQEFFIDIDAAEFILADPKTELFDDIERLWDVANQPLSLCHVLVIIALDTLRRVVHDEVTLNAPTVRSREVCEFHLSQSPQLWQVTNVAALTSPHKDLQVRSIFEATRRSFLGYQPLRRLMTAGNDTVKFESLVRNVSLLLPADLVLPQVKVPVLNDSGFVRNIFHLISFEYDTKVEKLRRGLPVFHGSSPELMTERMLFVKQRTLYVTAPAYAWLSTGTTNPVLADAPVIASRMASLMWQEVYNWEGWSDFTWMALYSFRGCVIESEGLQDYDTGADLFALTMGLRIAAIVATTSYGPGDATKAQWFRIKRAWSLYRTSEAQFFYARYAYFRCSGDNAAASVNGPTRYNADFAIAFRCQPGMKSSNDSGCADVATTGDISD</sequence>
<comment type="caution">
    <text evidence="1">The sequence shown here is derived from an EMBL/GenBank/DDBJ whole genome shotgun (WGS) entry which is preliminary data.</text>
</comment>
<dbReference type="Proteomes" id="UP000821865">
    <property type="component" value="Chromosome 9"/>
</dbReference>
<organism evidence="1 2">
    <name type="scientific">Dermacentor silvarum</name>
    <name type="common">Tick</name>
    <dbReference type="NCBI Taxonomy" id="543639"/>
    <lineage>
        <taxon>Eukaryota</taxon>
        <taxon>Metazoa</taxon>
        <taxon>Ecdysozoa</taxon>
        <taxon>Arthropoda</taxon>
        <taxon>Chelicerata</taxon>
        <taxon>Arachnida</taxon>
        <taxon>Acari</taxon>
        <taxon>Parasitiformes</taxon>
        <taxon>Ixodida</taxon>
        <taxon>Ixodoidea</taxon>
        <taxon>Ixodidae</taxon>
        <taxon>Rhipicephalinae</taxon>
        <taxon>Dermacentor</taxon>
    </lineage>
</organism>
<protein>
    <submittedName>
        <fullName evidence="1">Uncharacterized protein</fullName>
    </submittedName>
</protein>
<proteinExistence type="predicted"/>
<keyword evidence="2" id="KW-1185">Reference proteome</keyword>
<gene>
    <name evidence="1" type="ORF">HPB49_003773</name>
</gene>
<evidence type="ECO:0000313" key="1">
    <source>
        <dbReference type="EMBL" id="KAH7932846.1"/>
    </source>
</evidence>